<gene>
    <name evidence="9" type="ORF">ANIA_08973</name>
</gene>
<dbReference type="Gene3D" id="4.10.240.10">
    <property type="entry name" value="Zn(2)-C6 fungal-type DNA-binding domain"/>
    <property type="match status" value="1"/>
</dbReference>
<organism evidence="9 10">
    <name type="scientific">Emericella nidulans (strain FGSC A4 / ATCC 38163 / CBS 112.46 / NRRL 194 / M139)</name>
    <name type="common">Aspergillus nidulans</name>
    <dbReference type="NCBI Taxonomy" id="227321"/>
    <lineage>
        <taxon>Eukaryota</taxon>
        <taxon>Fungi</taxon>
        <taxon>Dikarya</taxon>
        <taxon>Ascomycota</taxon>
        <taxon>Pezizomycotina</taxon>
        <taxon>Eurotiomycetes</taxon>
        <taxon>Eurotiomycetidae</taxon>
        <taxon>Eurotiales</taxon>
        <taxon>Aspergillaceae</taxon>
        <taxon>Aspergillus</taxon>
        <taxon>Aspergillus subgen. Nidulantes</taxon>
    </lineage>
</organism>
<reference evidence="10" key="2">
    <citation type="journal article" date="2009" name="Fungal Genet. Biol.">
        <title>The 2008 update of the Aspergillus nidulans genome annotation: a community effort.</title>
        <authorList>
            <person name="Wortman J.R."/>
            <person name="Gilsenan J.M."/>
            <person name="Joardar V."/>
            <person name="Deegan J."/>
            <person name="Clutterbuck J."/>
            <person name="Andersen M.R."/>
            <person name="Archer D."/>
            <person name="Bencina M."/>
            <person name="Braus G."/>
            <person name="Coutinho P."/>
            <person name="von Dohren H."/>
            <person name="Doonan J."/>
            <person name="Driessen A.J."/>
            <person name="Durek P."/>
            <person name="Espeso E."/>
            <person name="Fekete E."/>
            <person name="Flipphi M."/>
            <person name="Estrada C.G."/>
            <person name="Geysens S."/>
            <person name="Goldman G."/>
            <person name="de Groot P.W."/>
            <person name="Hansen K."/>
            <person name="Harris S.D."/>
            <person name="Heinekamp T."/>
            <person name="Helmstaedt K."/>
            <person name="Henrissat B."/>
            <person name="Hofmann G."/>
            <person name="Homan T."/>
            <person name="Horio T."/>
            <person name="Horiuchi H."/>
            <person name="James S."/>
            <person name="Jones M."/>
            <person name="Karaffa L."/>
            <person name="Karanyi Z."/>
            <person name="Kato M."/>
            <person name="Keller N."/>
            <person name="Kelly D.E."/>
            <person name="Kiel J.A."/>
            <person name="Kim J.M."/>
            <person name="van der Klei I.J."/>
            <person name="Klis F.M."/>
            <person name="Kovalchuk A."/>
            <person name="Krasevec N."/>
            <person name="Kubicek C.P."/>
            <person name="Liu B."/>
            <person name="Maccabe A."/>
            <person name="Meyer V."/>
            <person name="Mirabito P."/>
            <person name="Miskei M."/>
            <person name="Mos M."/>
            <person name="Mullins J."/>
            <person name="Nelson D.R."/>
            <person name="Nielsen J."/>
            <person name="Oakley B.R."/>
            <person name="Osmani S.A."/>
            <person name="Pakula T."/>
            <person name="Paszewski A."/>
            <person name="Paulsen I."/>
            <person name="Pilsyk S."/>
            <person name="Pocsi I."/>
            <person name="Punt P.J."/>
            <person name="Ram A.F."/>
            <person name="Ren Q."/>
            <person name="Robellet X."/>
            <person name="Robson G."/>
            <person name="Seiboth B."/>
            <person name="van Solingen P."/>
            <person name="Specht T."/>
            <person name="Sun J."/>
            <person name="Taheri-Talesh N."/>
            <person name="Takeshita N."/>
            <person name="Ussery D."/>
            <person name="vanKuyk P.A."/>
            <person name="Visser H."/>
            <person name="van de Vondervoort P.J."/>
            <person name="de Vries R.P."/>
            <person name="Walton J."/>
            <person name="Xiang X."/>
            <person name="Xiong Y."/>
            <person name="Zeng A.P."/>
            <person name="Brandt B.W."/>
            <person name="Cornell M.J."/>
            <person name="van den Hondel C.A."/>
            <person name="Visser J."/>
            <person name="Oliver S.G."/>
            <person name="Turner G."/>
        </authorList>
    </citation>
    <scope>GENOME REANNOTATION</scope>
    <source>
        <strain evidence="10">FGSC A4 / ATCC 38163 / CBS 112.46 / NRRL 194 / M139</strain>
    </source>
</reference>
<evidence type="ECO:0000259" key="8">
    <source>
        <dbReference type="PROSITE" id="PS50048"/>
    </source>
</evidence>
<dbReference type="InterPro" id="IPR001138">
    <property type="entry name" value="Zn2Cys6_DnaBD"/>
</dbReference>
<keyword evidence="2" id="KW-0862">Zinc</keyword>
<dbReference type="InParanoid" id="Q5ARV7"/>
<proteinExistence type="predicted"/>
<dbReference type="RefSeq" id="XP_682242.1">
    <property type="nucleotide sequence ID" value="XM_677150.1"/>
</dbReference>
<feature type="compositionally biased region" description="Low complexity" evidence="7">
    <location>
        <begin position="561"/>
        <end position="572"/>
    </location>
</feature>
<evidence type="ECO:0000313" key="9">
    <source>
        <dbReference type="EMBL" id="CBF84539.1"/>
    </source>
</evidence>
<protein>
    <submittedName>
        <fullName evidence="9">Zn(II)2Cys6 transcription factor (Eurofung)</fullName>
    </submittedName>
</protein>
<dbReference type="CDD" id="cd00067">
    <property type="entry name" value="GAL4"/>
    <property type="match status" value="1"/>
</dbReference>
<dbReference type="GO" id="GO:0003677">
    <property type="term" value="F:DNA binding"/>
    <property type="evidence" value="ECO:0007669"/>
    <property type="project" value="UniProtKB-KW"/>
</dbReference>
<dbReference type="PROSITE" id="PS50048">
    <property type="entry name" value="ZN2_CY6_FUNGAL_2"/>
    <property type="match status" value="1"/>
</dbReference>
<dbReference type="AlphaFoldDB" id="Q5ARV7"/>
<name>Q5ARV7_EMENI</name>
<evidence type="ECO:0000256" key="5">
    <source>
        <dbReference type="ARBA" id="ARBA00023163"/>
    </source>
</evidence>
<dbReference type="Pfam" id="PF00172">
    <property type="entry name" value="Zn_clus"/>
    <property type="match status" value="1"/>
</dbReference>
<dbReference type="PANTHER" id="PTHR36206:SF14">
    <property type="entry name" value="ZN(2)-C6 FUNGAL-TYPE DOMAIN-CONTAINING PROTEIN-RELATED"/>
    <property type="match status" value="1"/>
</dbReference>
<evidence type="ECO:0000313" key="10">
    <source>
        <dbReference type="Proteomes" id="UP000000560"/>
    </source>
</evidence>
<dbReference type="GO" id="GO:0008270">
    <property type="term" value="F:zinc ion binding"/>
    <property type="evidence" value="ECO:0007669"/>
    <property type="project" value="InterPro"/>
</dbReference>
<dbReference type="GO" id="GO:0000981">
    <property type="term" value="F:DNA-binding transcription factor activity, RNA polymerase II-specific"/>
    <property type="evidence" value="ECO:0007669"/>
    <property type="project" value="InterPro"/>
</dbReference>
<accession>C8VL80</accession>
<keyword evidence="6" id="KW-0539">Nucleus</keyword>
<dbReference type="PROSITE" id="PS00463">
    <property type="entry name" value="ZN2_CY6_FUNGAL_1"/>
    <property type="match status" value="1"/>
</dbReference>
<dbReference type="InterPro" id="IPR052360">
    <property type="entry name" value="Transcr_Regulatory_Proteins"/>
</dbReference>
<evidence type="ECO:0000256" key="2">
    <source>
        <dbReference type="ARBA" id="ARBA00022833"/>
    </source>
</evidence>
<dbReference type="GO" id="GO:0005634">
    <property type="term" value="C:nucleus"/>
    <property type="evidence" value="ECO:0000318"/>
    <property type="project" value="GO_Central"/>
</dbReference>
<dbReference type="EMBL" id="BN001307">
    <property type="protein sequence ID" value="CBF84539.1"/>
    <property type="molecule type" value="Genomic_DNA"/>
</dbReference>
<dbReference type="InterPro" id="IPR036864">
    <property type="entry name" value="Zn2-C6_fun-type_DNA-bd_sf"/>
</dbReference>
<keyword evidence="4" id="KW-0238">DNA-binding</keyword>
<dbReference type="HOGENOM" id="CLU_011409_12_1_1"/>
<dbReference type="SUPFAM" id="SSF57701">
    <property type="entry name" value="Zn2/Cys6 DNA-binding domain"/>
    <property type="match status" value="1"/>
</dbReference>
<dbReference type="PANTHER" id="PTHR36206">
    <property type="entry name" value="ASPERCRYPTIN BIOSYNTHESIS CLUSTER-SPECIFIC TRANSCRIPTION REGULATOR ATNN-RELATED"/>
    <property type="match status" value="1"/>
</dbReference>
<dbReference type="OMA" id="AYYFECA"/>
<sequence length="649" mass="71225">MAKQAKLHRSDQRPESYTSLNSSSATVKPQLYVFSSVIVRAWNATHKTSIGMTIKAPASARSPVGYGPLKSRRGCKTCKARRVKCGEEKPFCLRCTSTGRHCEYAGTTYGTFSSASSATTSAIETTLARSPSPTSTRAWRERRAFAYYSQHAAPILGGLDVEFWSTIVPRICHSEPAVWDAIISISSLFESYKPSNPVHKYRDALGWYSRSVSAVRQQIERGGADVFVGLISCVLFICIEALQGGTQEALRLYSQGTHLALALREQIASGVVPATKGSLLEETIVPIFARLSVLANSESKAAVNVLLRGTDRLLMPGFIFPSLKAAREAIFVLMAETQLFQEACEKHHDTTNEYNVPDHMISQQMAILSRLRTWHGAFTALTTSLRHRETPLSPQQTKTIALLYTHHEMLYIITSTCVSRFKTTTDTCLPNFQTIVEQSRIALDASNRPDGTQPPFTFDIGVGFPLWFAVLRCAEPLTRREAITLLKRAPQVQGFYARTFGVNFAQAVVDVEEAFAKSMAVSIEMDIGMAAVAATTAPKTLSQSPSVICLGSPCNSGRVSINSTSRSVSSSSSPPPTPANLKIPEEARIKPYGIFLPRNGIPPGTNEEDVAKWNLSPNQPFLQYSRNLIDPVTGVWRVVHEVIPITIDT</sequence>
<evidence type="ECO:0000256" key="7">
    <source>
        <dbReference type="SAM" id="MobiDB-lite"/>
    </source>
</evidence>
<dbReference type="GeneID" id="2868252"/>
<evidence type="ECO:0000256" key="4">
    <source>
        <dbReference type="ARBA" id="ARBA00023125"/>
    </source>
</evidence>
<keyword evidence="3" id="KW-0805">Transcription regulation</keyword>
<reference evidence="10" key="1">
    <citation type="journal article" date="2005" name="Nature">
        <title>Sequencing of Aspergillus nidulans and comparative analysis with A. fumigatus and A. oryzae.</title>
        <authorList>
            <person name="Galagan J.E."/>
            <person name="Calvo S.E."/>
            <person name="Cuomo C."/>
            <person name="Ma L.J."/>
            <person name="Wortman J.R."/>
            <person name="Batzoglou S."/>
            <person name="Lee S.I."/>
            <person name="Basturkmen M."/>
            <person name="Spevak C.C."/>
            <person name="Clutterbuck J."/>
            <person name="Kapitonov V."/>
            <person name="Jurka J."/>
            <person name="Scazzocchio C."/>
            <person name="Farman M."/>
            <person name="Butler J."/>
            <person name="Purcell S."/>
            <person name="Harris S."/>
            <person name="Braus G.H."/>
            <person name="Draht O."/>
            <person name="Busch S."/>
            <person name="D'Enfert C."/>
            <person name="Bouchier C."/>
            <person name="Goldman G.H."/>
            <person name="Bell-Pedersen D."/>
            <person name="Griffiths-Jones S."/>
            <person name="Doonan J.H."/>
            <person name="Yu J."/>
            <person name="Vienken K."/>
            <person name="Pain A."/>
            <person name="Freitag M."/>
            <person name="Selker E.U."/>
            <person name="Archer D.B."/>
            <person name="Penalva M.A."/>
            <person name="Oakley B.R."/>
            <person name="Momany M."/>
            <person name="Tanaka T."/>
            <person name="Kumagai T."/>
            <person name="Asai K."/>
            <person name="Machida M."/>
            <person name="Nierman W.C."/>
            <person name="Denning D.W."/>
            <person name="Caddick M."/>
            <person name="Hynes M."/>
            <person name="Paoletti M."/>
            <person name="Fischer R."/>
            <person name="Miller B."/>
            <person name="Dyer P."/>
            <person name="Sachs M.S."/>
            <person name="Osmani S.A."/>
            <person name="Birren B.W."/>
        </authorList>
    </citation>
    <scope>NUCLEOTIDE SEQUENCE [LARGE SCALE GENOMIC DNA]</scope>
    <source>
        <strain evidence="10">FGSC A4 / ATCC 38163 / CBS 112.46 / NRRL 194 / M139</strain>
    </source>
</reference>
<dbReference type="Proteomes" id="UP000000560">
    <property type="component" value="Chromosome VII"/>
</dbReference>
<feature type="domain" description="Zn(2)-C6 fungal-type" evidence="8">
    <location>
        <begin position="74"/>
        <end position="104"/>
    </location>
</feature>
<evidence type="ECO:0000256" key="3">
    <source>
        <dbReference type="ARBA" id="ARBA00023015"/>
    </source>
</evidence>
<dbReference type="GO" id="GO:0006357">
    <property type="term" value="P:regulation of transcription by RNA polymerase II"/>
    <property type="evidence" value="ECO:0000318"/>
    <property type="project" value="GO_Central"/>
</dbReference>
<evidence type="ECO:0000256" key="6">
    <source>
        <dbReference type="ARBA" id="ARBA00023242"/>
    </source>
</evidence>
<dbReference type="OrthoDB" id="3145928at2759"/>
<dbReference type="eggNOG" id="ENOG502RS49">
    <property type="taxonomic scope" value="Eukaryota"/>
</dbReference>
<keyword evidence="10" id="KW-1185">Reference proteome</keyword>
<feature type="region of interest" description="Disordered" evidence="7">
    <location>
        <begin position="1"/>
        <end position="21"/>
    </location>
</feature>
<evidence type="ECO:0000256" key="1">
    <source>
        <dbReference type="ARBA" id="ARBA00022723"/>
    </source>
</evidence>
<feature type="region of interest" description="Disordered" evidence="7">
    <location>
        <begin position="561"/>
        <end position="582"/>
    </location>
</feature>
<keyword evidence="5" id="KW-0804">Transcription</keyword>
<dbReference type="PRINTS" id="PR00755">
    <property type="entry name" value="AFLATOXINBRP"/>
</dbReference>
<accession>Q5ARV7</accession>
<dbReference type="SMART" id="SM00066">
    <property type="entry name" value="GAL4"/>
    <property type="match status" value="1"/>
</dbReference>
<keyword evidence="1" id="KW-0479">Metal-binding</keyword>
<dbReference type="KEGG" id="ani:ANIA_08973"/>